<dbReference type="EMBL" id="CASHSV030000513">
    <property type="protein sequence ID" value="CAJ2668456.1"/>
    <property type="molecule type" value="Genomic_DNA"/>
</dbReference>
<organism evidence="1 2">
    <name type="scientific">Trifolium pratense</name>
    <name type="common">Red clover</name>
    <dbReference type="NCBI Taxonomy" id="57577"/>
    <lineage>
        <taxon>Eukaryota</taxon>
        <taxon>Viridiplantae</taxon>
        <taxon>Streptophyta</taxon>
        <taxon>Embryophyta</taxon>
        <taxon>Tracheophyta</taxon>
        <taxon>Spermatophyta</taxon>
        <taxon>Magnoliopsida</taxon>
        <taxon>eudicotyledons</taxon>
        <taxon>Gunneridae</taxon>
        <taxon>Pentapetalae</taxon>
        <taxon>rosids</taxon>
        <taxon>fabids</taxon>
        <taxon>Fabales</taxon>
        <taxon>Fabaceae</taxon>
        <taxon>Papilionoideae</taxon>
        <taxon>50 kb inversion clade</taxon>
        <taxon>NPAAA clade</taxon>
        <taxon>Hologalegina</taxon>
        <taxon>IRL clade</taxon>
        <taxon>Trifolieae</taxon>
        <taxon>Trifolium</taxon>
    </lineage>
</organism>
<dbReference type="Proteomes" id="UP001177021">
    <property type="component" value="Unassembled WGS sequence"/>
</dbReference>
<comment type="caution">
    <text evidence="1">The sequence shown here is derived from an EMBL/GenBank/DDBJ whole genome shotgun (WGS) entry which is preliminary data.</text>
</comment>
<keyword evidence="2" id="KW-1185">Reference proteome</keyword>
<evidence type="ECO:0000313" key="1">
    <source>
        <dbReference type="EMBL" id="CAJ2668456.1"/>
    </source>
</evidence>
<protein>
    <submittedName>
        <fullName evidence="1">Uncharacterized protein</fullName>
    </submittedName>
</protein>
<proteinExistence type="predicted"/>
<gene>
    <name evidence="1" type="ORF">MILVUS5_LOCUS32836</name>
</gene>
<evidence type="ECO:0000313" key="2">
    <source>
        <dbReference type="Proteomes" id="UP001177021"/>
    </source>
</evidence>
<name>A0ACB0LGP9_TRIPR</name>
<reference evidence="1" key="1">
    <citation type="submission" date="2023-10" db="EMBL/GenBank/DDBJ databases">
        <authorList>
            <person name="Rodriguez Cubillos JULIANA M."/>
            <person name="De Vega J."/>
        </authorList>
    </citation>
    <scope>NUCLEOTIDE SEQUENCE</scope>
</reference>
<accession>A0ACB0LGP9</accession>
<sequence length="110" mass="12981">MKRNFCLESHKSMNEELNVNHQFVVNIPHHKFEERELQARVMMWLASQEMEEKNGSKESTPTLSLSLQPRALLMHTSHGFSVKRSLQNFLEKRKERIQSHVITHDNNSIN</sequence>